<feature type="domain" description="Methyl-accepting transducer" evidence="6">
    <location>
        <begin position="297"/>
        <end position="526"/>
    </location>
</feature>
<dbReference type="SMART" id="SM00304">
    <property type="entry name" value="HAMP"/>
    <property type="match status" value="1"/>
</dbReference>
<protein>
    <submittedName>
        <fullName evidence="8">Methyl-accepting chemotaxis protein</fullName>
    </submittedName>
</protein>
<dbReference type="EMBL" id="JACIIZ010000002">
    <property type="protein sequence ID" value="MBB6250079.1"/>
    <property type="molecule type" value="Genomic_DNA"/>
</dbReference>
<dbReference type="CDD" id="cd06225">
    <property type="entry name" value="HAMP"/>
    <property type="match status" value="1"/>
</dbReference>
<keyword evidence="5" id="KW-0472">Membrane</keyword>
<dbReference type="GO" id="GO:0016020">
    <property type="term" value="C:membrane"/>
    <property type="evidence" value="ECO:0007669"/>
    <property type="project" value="InterPro"/>
</dbReference>
<keyword evidence="4" id="KW-0175">Coiled coil</keyword>
<dbReference type="PRINTS" id="PR00260">
    <property type="entry name" value="CHEMTRNSDUCR"/>
</dbReference>
<keyword evidence="1 3" id="KW-0807">Transducer</keyword>
<dbReference type="PANTHER" id="PTHR32089">
    <property type="entry name" value="METHYL-ACCEPTING CHEMOTAXIS PROTEIN MCPB"/>
    <property type="match status" value="1"/>
</dbReference>
<proteinExistence type="inferred from homology"/>
<evidence type="ECO:0000256" key="2">
    <source>
        <dbReference type="ARBA" id="ARBA00029447"/>
    </source>
</evidence>
<dbReference type="Pfam" id="PF00015">
    <property type="entry name" value="MCPsignal"/>
    <property type="match status" value="1"/>
</dbReference>
<dbReference type="SUPFAM" id="SSF58104">
    <property type="entry name" value="Methyl-accepting chemotaxis protein (MCP) signaling domain"/>
    <property type="match status" value="1"/>
</dbReference>
<evidence type="ECO:0000256" key="4">
    <source>
        <dbReference type="SAM" id="Coils"/>
    </source>
</evidence>
<dbReference type="SMART" id="SM00283">
    <property type="entry name" value="MA"/>
    <property type="match status" value="1"/>
</dbReference>
<feature type="transmembrane region" description="Helical" evidence="5">
    <location>
        <begin position="7"/>
        <end position="29"/>
    </location>
</feature>
<dbReference type="GO" id="GO:0006935">
    <property type="term" value="P:chemotaxis"/>
    <property type="evidence" value="ECO:0007669"/>
    <property type="project" value="InterPro"/>
</dbReference>
<dbReference type="AlphaFoldDB" id="A0A7X0ED87"/>
<comment type="caution">
    <text evidence="8">The sequence shown here is derived from an EMBL/GenBank/DDBJ whole genome shotgun (WGS) entry which is preliminary data.</text>
</comment>
<dbReference type="GO" id="GO:0007165">
    <property type="term" value="P:signal transduction"/>
    <property type="evidence" value="ECO:0007669"/>
    <property type="project" value="UniProtKB-KW"/>
</dbReference>
<dbReference type="PANTHER" id="PTHR32089:SF112">
    <property type="entry name" value="LYSOZYME-LIKE PROTEIN-RELATED"/>
    <property type="match status" value="1"/>
</dbReference>
<feature type="coiled-coil region" evidence="4">
    <location>
        <begin position="247"/>
        <end position="274"/>
    </location>
</feature>
<evidence type="ECO:0000313" key="8">
    <source>
        <dbReference type="EMBL" id="MBB6250079.1"/>
    </source>
</evidence>
<evidence type="ECO:0000256" key="1">
    <source>
        <dbReference type="ARBA" id="ARBA00023224"/>
    </source>
</evidence>
<evidence type="ECO:0000259" key="6">
    <source>
        <dbReference type="PROSITE" id="PS50111"/>
    </source>
</evidence>
<dbReference type="Pfam" id="PF00672">
    <property type="entry name" value="HAMP"/>
    <property type="match status" value="1"/>
</dbReference>
<feature type="coiled-coil region" evidence="4">
    <location>
        <begin position="340"/>
        <end position="367"/>
    </location>
</feature>
<evidence type="ECO:0000256" key="5">
    <source>
        <dbReference type="SAM" id="Phobius"/>
    </source>
</evidence>
<dbReference type="Proteomes" id="UP000539175">
    <property type="component" value="Unassembled WGS sequence"/>
</dbReference>
<sequence>MRLTPKLLLPVVGMAVIAGVLVIAGQIGLRRTAAISHTLEEAQAVMVQATEVRALSRAIQRDALNTILEPAAAKKPFADRALKRVGEMRALVAALQPRLPADGAMTAFTRDQEAVMREAEAVVKTALAGDDAAAATRFREQVRPREREASTLTDGFIDDQGRTIAALTAEAARVRAQTGQALAWTGALGVAAALAGASILGLRLVVRPLGRLTATTRAIIAGDLDVAVAATDRGDELGDLARALAVFRDTTAAMRRLEAEQAALRRQADQDRKAAQAAVADTFEAQVAGLIADLAASAREMRDTADAMADAAGVTRDRSHAVAGTAVQTSANVQMVATASEQLSATVQEIAQQVDRSRRQAQDAIADCATSAEVVGQLTDSTAKITEVVGMIAGIAAQTNLLALNATIEAARAGEAGKGFAVVATEVKALATQTAQATEDVTDQVRRIQTLGERTAAAIAGMSGAITGMADIALAIASAVEEQTAATREVARGITEAASGAEDMSRDIAQVSAAATTTGSAATQIKGTSGKLAEHADVLTGAVERFLGTVRAA</sequence>
<keyword evidence="9" id="KW-1185">Reference proteome</keyword>
<evidence type="ECO:0000256" key="3">
    <source>
        <dbReference type="PROSITE-ProRule" id="PRU00284"/>
    </source>
</evidence>
<gene>
    <name evidence="8" type="ORF">FHS74_000620</name>
</gene>
<organism evidence="8 9">
    <name type="scientific">Nitrospirillum iridis</name>
    <dbReference type="NCBI Taxonomy" id="765888"/>
    <lineage>
        <taxon>Bacteria</taxon>
        <taxon>Pseudomonadati</taxon>
        <taxon>Pseudomonadota</taxon>
        <taxon>Alphaproteobacteria</taxon>
        <taxon>Rhodospirillales</taxon>
        <taxon>Azospirillaceae</taxon>
        <taxon>Nitrospirillum</taxon>
    </lineage>
</organism>
<name>A0A7X0ED87_9PROT</name>
<dbReference type="PROSITE" id="PS50111">
    <property type="entry name" value="CHEMOTAXIS_TRANSDUC_2"/>
    <property type="match status" value="1"/>
</dbReference>
<evidence type="ECO:0000313" key="9">
    <source>
        <dbReference type="Proteomes" id="UP000539175"/>
    </source>
</evidence>
<dbReference type="InterPro" id="IPR004090">
    <property type="entry name" value="Chemotax_Me-accpt_rcpt"/>
</dbReference>
<comment type="similarity">
    <text evidence="2">Belongs to the methyl-accepting chemotaxis (MCP) protein family.</text>
</comment>
<accession>A0A7X0ED87</accession>
<feature type="domain" description="HAMP" evidence="7">
    <location>
        <begin position="203"/>
        <end position="256"/>
    </location>
</feature>
<dbReference type="RefSeq" id="WP_184797368.1">
    <property type="nucleotide sequence ID" value="NZ_JACIIZ010000002.1"/>
</dbReference>
<dbReference type="InterPro" id="IPR004089">
    <property type="entry name" value="MCPsignal_dom"/>
</dbReference>
<dbReference type="PROSITE" id="PS50885">
    <property type="entry name" value="HAMP"/>
    <property type="match status" value="1"/>
</dbReference>
<reference evidence="8 9" key="1">
    <citation type="submission" date="2020-08" db="EMBL/GenBank/DDBJ databases">
        <title>Genomic Encyclopedia of Type Strains, Phase IV (KMG-IV): sequencing the most valuable type-strain genomes for metagenomic binning, comparative biology and taxonomic classification.</title>
        <authorList>
            <person name="Goeker M."/>
        </authorList>
    </citation>
    <scope>NUCLEOTIDE SEQUENCE [LARGE SCALE GENOMIC DNA]</scope>
    <source>
        <strain evidence="8 9">DSM 22198</strain>
    </source>
</reference>
<evidence type="ECO:0000259" key="7">
    <source>
        <dbReference type="PROSITE" id="PS50885"/>
    </source>
</evidence>
<dbReference type="Gene3D" id="1.10.8.500">
    <property type="entry name" value="HAMP domain in histidine kinase"/>
    <property type="match status" value="1"/>
</dbReference>
<dbReference type="InterPro" id="IPR003660">
    <property type="entry name" value="HAMP_dom"/>
</dbReference>
<keyword evidence="5" id="KW-0812">Transmembrane</keyword>
<dbReference type="GO" id="GO:0004888">
    <property type="term" value="F:transmembrane signaling receptor activity"/>
    <property type="evidence" value="ECO:0007669"/>
    <property type="project" value="InterPro"/>
</dbReference>
<keyword evidence="5" id="KW-1133">Transmembrane helix</keyword>
<dbReference type="Gene3D" id="1.10.287.950">
    <property type="entry name" value="Methyl-accepting chemotaxis protein"/>
    <property type="match status" value="1"/>
</dbReference>